<evidence type="ECO:0000256" key="3">
    <source>
        <dbReference type="ARBA" id="ARBA00023080"/>
    </source>
</evidence>
<dbReference type="InterPro" id="IPR029054">
    <property type="entry name" value="dUTPase-like"/>
</dbReference>
<dbReference type="InterPro" id="IPR036157">
    <property type="entry name" value="dUTPase-like_sf"/>
</dbReference>
<feature type="compositionally biased region" description="Low complexity" evidence="4">
    <location>
        <begin position="205"/>
        <end position="216"/>
    </location>
</feature>
<comment type="caution">
    <text evidence="6">The sequence shown here is derived from an EMBL/GenBank/DDBJ whole genome shotgun (WGS) entry which is preliminary data.</text>
</comment>
<dbReference type="GO" id="GO:0006226">
    <property type="term" value="P:dUMP biosynthetic process"/>
    <property type="evidence" value="ECO:0007669"/>
    <property type="project" value="UniProtKB-UniPathway"/>
</dbReference>
<feature type="region of interest" description="Disordered" evidence="4">
    <location>
        <begin position="43"/>
        <end position="121"/>
    </location>
</feature>
<gene>
    <name evidence="6" type="ORF">Fcan01_15943</name>
</gene>
<feature type="domain" description="dUTPase-like" evidence="5">
    <location>
        <begin position="266"/>
        <end position="400"/>
    </location>
</feature>
<feature type="compositionally biased region" description="Basic and acidic residues" evidence="4">
    <location>
        <begin position="135"/>
        <end position="162"/>
    </location>
</feature>
<organism evidence="6 7">
    <name type="scientific">Folsomia candida</name>
    <name type="common">Springtail</name>
    <dbReference type="NCBI Taxonomy" id="158441"/>
    <lineage>
        <taxon>Eukaryota</taxon>
        <taxon>Metazoa</taxon>
        <taxon>Ecdysozoa</taxon>
        <taxon>Arthropoda</taxon>
        <taxon>Hexapoda</taxon>
        <taxon>Collembola</taxon>
        <taxon>Entomobryomorpha</taxon>
        <taxon>Isotomoidea</taxon>
        <taxon>Isotomidae</taxon>
        <taxon>Proisotominae</taxon>
        <taxon>Folsomia</taxon>
    </lineage>
</organism>
<feature type="compositionally biased region" description="Basic and acidic residues" evidence="4">
    <location>
        <begin position="110"/>
        <end position="121"/>
    </location>
</feature>
<dbReference type="Pfam" id="PF00692">
    <property type="entry name" value="dUTPase"/>
    <property type="match status" value="1"/>
</dbReference>
<proteinExistence type="predicted"/>
<keyword evidence="7" id="KW-1185">Reference proteome</keyword>
<feature type="region of interest" description="Disordered" evidence="4">
    <location>
        <begin position="135"/>
        <end position="164"/>
    </location>
</feature>
<dbReference type="UniPathway" id="UPA00610">
    <property type="reaction ID" value="UER00666"/>
</dbReference>
<dbReference type="Gene3D" id="2.70.40.10">
    <property type="match status" value="1"/>
</dbReference>
<accession>A0A226DWT3</accession>
<sequence length="401" mass="44402">MSQAWINAVARARKILEEAMPGSRESEDARAFLLSHRRQPEVFDAGFVVDDDEEEPSGPFTDEEEDEDEEDEDSPSEPEEDPDFVPANEHSQKRLNLVDDLYAVPKSKRKEPATKSKKLEPVVKLEKVDLYTEQKRRREARENAADAKKVDAASKKELDAARRNPLSLFYTGPEEKTVKAAAAANKRKMAEKEKSPAEKRGRVKSVPPSAVPVSSTALVPKGPISLNFAPEGERSDDPSGQNIVHWEGQLDDYRTVHFIRKTFESKFPTKLHPQSAGYDLYCQSGALLKAGEMILMDIGIQVKLPLGHVGLIKPRSGLALRHKIDVMGGVVDEDFEGTLGVMLINHGKLPYQVELGDRVAQFLIIKLHNGPLKKSTFDEIITTTAPVASRRGAKGYGSSGK</sequence>
<reference evidence="6 7" key="1">
    <citation type="submission" date="2015-12" db="EMBL/GenBank/DDBJ databases">
        <title>The genome of Folsomia candida.</title>
        <authorList>
            <person name="Faddeeva A."/>
            <person name="Derks M.F."/>
            <person name="Anvar Y."/>
            <person name="Smit S."/>
            <person name="Van Straalen N."/>
            <person name="Roelofs D."/>
        </authorList>
    </citation>
    <scope>NUCLEOTIDE SEQUENCE [LARGE SCALE GENOMIC DNA]</scope>
    <source>
        <strain evidence="6 7">VU population</strain>
        <tissue evidence="6">Whole body</tissue>
    </source>
</reference>
<dbReference type="InterPro" id="IPR008181">
    <property type="entry name" value="dUTPase"/>
</dbReference>
<evidence type="ECO:0000313" key="7">
    <source>
        <dbReference type="Proteomes" id="UP000198287"/>
    </source>
</evidence>
<dbReference type="CDD" id="cd07557">
    <property type="entry name" value="trimeric_dUTPase"/>
    <property type="match status" value="1"/>
</dbReference>
<dbReference type="SUPFAM" id="SSF51283">
    <property type="entry name" value="dUTPase-like"/>
    <property type="match status" value="1"/>
</dbReference>
<evidence type="ECO:0000259" key="5">
    <source>
        <dbReference type="Pfam" id="PF00692"/>
    </source>
</evidence>
<dbReference type="GO" id="GO:0004170">
    <property type="term" value="F:dUTP diphosphatase activity"/>
    <property type="evidence" value="ECO:0007669"/>
    <property type="project" value="InterPro"/>
</dbReference>
<dbReference type="GO" id="GO:0000287">
    <property type="term" value="F:magnesium ion binding"/>
    <property type="evidence" value="ECO:0007669"/>
    <property type="project" value="InterPro"/>
</dbReference>
<keyword evidence="2 6" id="KW-0378">Hydrolase</keyword>
<dbReference type="InterPro" id="IPR033704">
    <property type="entry name" value="dUTPase_trimeric"/>
</dbReference>
<evidence type="ECO:0000256" key="2">
    <source>
        <dbReference type="ARBA" id="ARBA00022801"/>
    </source>
</evidence>
<protein>
    <submittedName>
        <fullName evidence="6">Deoxyuridine 5'-triphosphate nucleotidohydrolase</fullName>
    </submittedName>
</protein>
<dbReference type="PANTHER" id="PTHR11241:SF12">
    <property type="entry name" value="INACTIVE DEOXYURIDINE 5'-TRIPHOSPHATE NUCLEOTIDOHYDROLASE-LIKE PROTEIN FLJ16323-RELATED"/>
    <property type="match status" value="1"/>
</dbReference>
<keyword evidence="3" id="KW-0546">Nucleotide metabolism</keyword>
<dbReference type="NCBIfam" id="TIGR00576">
    <property type="entry name" value="dut"/>
    <property type="match status" value="1"/>
</dbReference>
<evidence type="ECO:0000313" key="6">
    <source>
        <dbReference type="EMBL" id="OXA49274.1"/>
    </source>
</evidence>
<dbReference type="PANTHER" id="PTHR11241">
    <property type="entry name" value="DEOXYURIDINE 5'-TRIPHOSPHATE NUCLEOTIDOHYDROLASE"/>
    <property type="match status" value="1"/>
</dbReference>
<feature type="compositionally biased region" description="Basic and acidic residues" evidence="4">
    <location>
        <begin position="188"/>
        <end position="200"/>
    </location>
</feature>
<name>A0A226DWT3_FOLCA</name>
<evidence type="ECO:0000256" key="4">
    <source>
        <dbReference type="SAM" id="MobiDB-lite"/>
    </source>
</evidence>
<feature type="compositionally biased region" description="Acidic residues" evidence="4">
    <location>
        <begin position="49"/>
        <end position="83"/>
    </location>
</feature>
<feature type="region of interest" description="Disordered" evidence="4">
    <location>
        <begin position="181"/>
        <end position="216"/>
    </location>
</feature>
<evidence type="ECO:0000256" key="1">
    <source>
        <dbReference type="ARBA" id="ARBA00005142"/>
    </source>
</evidence>
<dbReference type="Proteomes" id="UP000198287">
    <property type="component" value="Unassembled WGS sequence"/>
</dbReference>
<dbReference type="AlphaFoldDB" id="A0A226DWT3"/>
<dbReference type="STRING" id="158441.A0A226DWT3"/>
<comment type="pathway">
    <text evidence="1">Pyrimidine metabolism; dUMP biosynthesis; dUMP from dCTP (dUTP route): step 2/2.</text>
</comment>
<dbReference type="EMBL" id="LNIX01000010">
    <property type="protein sequence ID" value="OXA49274.1"/>
    <property type="molecule type" value="Genomic_DNA"/>
</dbReference>
<dbReference type="GO" id="GO:0046081">
    <property type="term" value="P:dUTP catabolic process"/>
    <property type="evidence" value="ECO:0007669"/>
    <property type="project" value="InterPro"/>
</dbReference>